<dbReference type="InterPro" id="IPR013249">
    <property type="entry name" value="RNA_pol_sigma70_r4_t2"/>
</dbReference>
<proteinExistence type="inferred from homology"/>
<protein>
    <submittedName>
        <fullName evidence="7">RNA polymerase sigma-70 factor (ECF subfamily)</fullName>
    </submittedName>
</protein>
<evidence type="ECO:0000259" key="6">
    <source>
        <dbReference type="Pfam" id="PF08281"/>
    </source>
</evidence>
<keyword evidence="3" id="KW-0731">Sigma factor</keyword>
<dbReference type="Pfam" id="PF08281">
    <property type="entry name" value="Sigma70_r4_2"/>
    <property type="match status" value="1"/>
</dbReference>
<dbReference type="InterPro" id="IPR036388">
    <property type="entry name" value="WH-like_DNA-bd_sf"/>
</dbReference>
<dbReference type="CDD" id="cd06171">
    <property type="entry name" value="Sigma70_r4"/>
    <property type="match status" value="1"/>
</dbReference>
<keyword evidence="8" id="KW-1185">Reference proteome</keyword>
<evidence type="ECO:0000313" key="7">
    <source>
        <dbReference type="EMBL" id="MBP1891671.1"/>
    </source>
</evidence>
<evidence type="ECO:0000259" key="5">
    <source>
        <dbReference type="Pfam" id="PF04542"/>
    </source>
</evidence>
<dbReference type="GeneID" id="95402788"/>
<dbReference type="InterPro" id="IPR007627">
    <property type="entry name" value="RNA_pol_sigma70_r2"/>
</dbReference>
<dbReference type="Pfam" id="PF04542">
    <property type="entry name" value="Sigma70_r2"/>
    <property type="match status" value="1"/>
</dbReference>
<evidence type="ECO:0000256" key="3">
    <source>
        <dbReference type="ARBA" id="ARBA00023082"/>
    </source>
</evidence>
<dbReference type="EMBL" id="JAGGKI010000002">
    <property type="protein sequence ID" value="MBP1891671.1"/>
    <property type="molecule type" value="Genomic_DNA"/>
</dbReference>
<reference evidence="7 8" key="1">
    <citation type="submission" date="2021-03" db="EMBL/GenBank/DDBJ databases">
        <title>Genomic Encyclopedia of Type Strains, Phase IV (KMG-IV): sequencing the most valuable type-strain genomes for metagenomic binning, comparative biology and taxonomic classification.</title>
        <authorList>
            <person name="Goeker M."/>
        </authorList>
    </citation>
    <scope>NUCLEOTIDE SEQUENCE [LARGE SCALE GENOMIC DNA]</scope>
    <source>
        <strain evidence="7 8">DSM 15596</strain>
    </source>
</reference>
<evidence type="ECO:0000256" key="1">
    <source>
        <dbReference type="ARBA" id="ARBA00010641"/>
    </source>
</evidence>
<dbReference type="PANTHER" id="PTHR43133:SF51">
    <property type="entry name" value="RNA POLYMERASE SIGMA FACTOR"/>
    <property type="match status" value="1"/>
</dbReference>
<dbReference type="Gene3D" id="1.10.1740.10">
    <property type="match status" value="1"/>
</dbReference>
<dbReference type="InterPro" id="IPR013324">
    <property type="entry name" value="RNA_pol_sigma_r3/r4-like"/>
</dbReference>
<dbReference type="Proteomes" id="UP000706926">
    <property type="component" value="Unassembled WGS sequence"/>
</dbReference>
<dbReference type="SUPFAM" id="SSF88659">
    <property type="entry name" value="Sigma3 and sigma4 domains of RNA polymerase sigma factors"/>
    <property type="match status" value="1"/>
</dbReference>
<dbReference type="InterPro" id="IPR013325">
    <property type="entry name" value="RNA_pol_sigma_r2"/>
</dbReference>
<organism evidence="7 8">
    <name type="scientific">Paenibacillus lactis</name>
    <dbReference type="NCBI Taxonomy" id="228574"/>
    <lineage>
        <taxon>Bacteria</taxon>
        <taxon>Bacillati</taxon>
        <taxon>Bacillota</taxon>
        <taxon>Bacilli</taxon>
        <taxon>Bacillales</taxon>
        <taxon>Paenibacillaceae</taxon>
        <taxon>Paenibacillus</taxon>
    </lineage>
</organism>
<keyword evidence="4" id="KW-0804">Transcription</keyword>
<dbReference type="NCBIfam" id="TIGR02937">
    <property type="entry name" value="sigma70-ECF"/>
    <property type="match status" value="1"/>
</dbReference>
<dbReference type="PANTHER" id="PTHR43133">
    <property type="entry name" value="RNA POLYMERASE ECF-TYPE SIGMA FACTO"/>
    <property type="match status" value="1"/>
</dbReference>
<accession>A0ABS4F5Z9</accession>
<name>A0ABS4F5Z9_9BACL</name>
<comment type="similarity">
    <text evidence="1">Belongs to the sigma-70 factor family. ECF subfamily.</text>
</comment>
<keyword evidence="2" id="KW-0805">Transcription regulation</keyword>
<dbReference type="RefSeq" id="WP_007130445.1">
    <property type="nucleotide sequence ID" value="NZ_BOSA01000001.1"/>
</dbReference>
<dbReference type="InterPro" id="IPR039425">
    <property type="entry name" value="RNA_pol_sigma-70-like"/>
</dbReference>
<dbReference type="SUPFAM" id="SSF88946">
    <property type="entry name" value="Sigma2 domain of RNA polymerase sigma factors"/>
    <property type="match status" value="1"/>
</dbReference>
<dbReference type="InterPro" id="IPR014284">
    <property type="entry name" value="RNA_pol_sigma-70_dom"/>
</dbReference>
<feature type="domain" description="RNA polymerase sigma factor 70 region 4 type 2" evidence="6">
    <location>
        <begin position="108"/>
        <end position="157"/>
    </location>
</feature>
<evidence type="ECO:0000313" key="8">
    <source>
        <dbReference type="Proteomes" id="UP000706926"/>
    </source>
</evidence>
<comment type="caution">
    <text evidence="7">The sequence shown here is derived from an EMBL/GenBank/DDBJ whole genome shotgun (WGS) entry which is preliminary data.</text>
</comment>
<evidence type="ECO:0000256" key="2">
    <source>
        <dbReference type="ARBA" id="ARBA00023015"/>
    </source>
</evidence>
<feature type="domain" description="RNA polymerase sigma-70 region 2" evidence="5">
    <location>
        <begin position="18"/>
        <end position="83"/>
    </location>
</feature>
<evidence type="ECO:0000256" key="4">
    <source>
        <dbReference type="ARBA" id="ARBA00023163"/>
    </source>
</evidence>
<gene>
    <name evidence="7" type="ORF">J2Z18_000743</name>
</gene>
<dbReference type="Gene3D" id="1.10.10.10">
    <property type="entry name" value="Winged helix-like DNA-binding domain superfamily/Winged helix DNA-binding domain"/>
    <property type="match status" value="1"/>
</dbReference>
<sequence>MSELAKALSQQQFSEHITRCSGKLYRVAYCYVKNEQDALDIVSEATYKAYLSFERMKTPQYFESWITRIVIHCALDRLNRNKRIAFMEDQTQEYAAAELAVPLEEKLDLYEAMDRLAPEEKAYIILKFFEDLRFRDMADVLELPENTVKTRFYRIIGKLKQYLIEGEVEGYDR</sequence>